<dbReference type="PANTHER" id="PTHR31692:SF56">
    <property type="entry name" value="EXPANSIN-B2-RELATED"/>
    <property type="match status" value="1"/>
</dbReference>
<evidence type="ECO:0000256" key="3">
    <source>
        <dbReference type="ARBA" id="ARBA00022525"/>
    </source>
</evidence>
<dbReference type="GO" id="GO:0005576">
    <property type="term" value="C:extracellular region"/>
    <property type="evidence" value="ECO:0007669"/>
    <property type="project" value="UniProtKB-SubCell"/>
</dbReference>
<dbReference type="InterPro" id="IPR007117">
    <property type="entry name" value="Expansin_CBD"/>
</dbReference>
<dbReference type="OrthoDB" id="613806at2759"/>
<reference evidence="7" key="1">
    <citation type="submission" date="2020-01" db="EMBL/GenBank/DDBJ databases">
        <title>Genome sequence of Kobresia littledalei, the first chromosome-level genome in the family Cyperaceae.</title>
        <authorList>
            <person name="Qu G."/>
        </authorList>
    </citation>
    <scope>NUCLEOTIDE SEQUENCE</scope>
    <source>
        <strain evidence="7">C.B.Clarke</strain>
        <tissue evidence="7">Leaf</tissue>
    </source>
</reference>
<comment type="caution">
    <text evidence="7">The sequence shown here is derived from an EMBL/GenBank/DDBJ whole genome shotgun (WGS) entry which is preliminary data.</text>
</comment>
<dbReference type="PRINTS" id="PR01225">
    <property type="entry name" value="EXPANSNFAMLY"/>
</dbReference>
<dbReference type="SUPFAM" id="SSF50685">
    <property type="entry name" value="Barwin-like endoglucanases"/>
    <property type="match status" value="1"/>
</dbReference>
<dbReference type="Pfam" id="PF01357">
    <property type="entry name" value="Expansin_C"/>
    <property type="match status" value="1"/>
</dbReference>
<evidence type="ECO:0000259" key="6">
    <source>
        <dbReference type="PROSITE" id="PS50843"/>
    </source>
</evidence>
<feature type="domain" description="Expansin-like EG45" evidence="5">
    <location>
        <begin position="85"/>
        <end position="194"/>
    </location>
</feature>
<dbReference type="InterPro" id="IPR007112">
    <property type="entry name" value="Expansin/allergen_DPBB_dom"/>
</dbReference>
<feature type="signal peptide" evidence="4">
    <location>
        <begin position="1"/>
        <end position="21"/>
    </location>
</feature>
<protein>
    <submittedName>
        <fullName evidence="7">Beta-expansin 1</fullName>
    </submittedName>
</protein>
<dbReference type="InterPro" id="IPR036908">
    <property type="entry name" value="RlpA-like_sf"/>
</dbReference>
<name>A0A833R6Y5_9POAL</name>
<comment type="similarity">
    <text evidence="2">Belongs to the expansin family. Expansin B subfamily.</text>
</comment>
<evidence type="ECO:0000313" key="8">
    <source>
        <dbReference type="Proteomes" id="UP000623129"/>
    </source>
</evidence>
<proteinExistence type="inferred from homology"/>
<dbReference type="InterPro" id="IPR007118">
    <property type="entry name" value="Expan_Lol_pI"/>
</dbReference>
<dbReference type="SMART" id="SM00837">
    <property type="entry name" value="DPBB_1"/>
    <property type="match status" value="1"/>
</dbReference>
<dbReference type="SUPFAM" id="SSF49590">
    <property type="entry name" value="PHL pollen allergen"/>
    <property type="match status" value="1"/>
</dbReference>
<dbReference type="Proteomes" id="UP000623129">
    <property type="component" value="Unassembled WGS sequence"/>
</dbReference>
<dbReference type="PANTHER" id="PTHR31692">
    <property type="entry name" value="EXPANSIN-B3"/>
    <property type="match status" value="1"/>
</dbReference>
<comment type="subcellular location">
    <subcellularLocation>
        <location evidence="1">Secreted</location>
    </subcellularLocation>
</comment>
<evidence type="ECO:0000256" key="4">
    <source>
        <dbReference type="SAM" id="SignalP"/>
    </source>
</evidence>
<dbReference type="Pfam" id="PF03330">
    <property type="entry name" value="DPBB_1"/>
    <property type="match status" value="1"/>
</dbReference>
<accession>A0A833R6Y5</accession>
<evidence type="ECO:0000256" key="2">
    <source>
        <dbReference type="ARBA" id="ARBA00005650"/>
    </source>
</evidence>
<dbReference type="PROSITE" id="PS50842">
    <property type="entry name" value="EXPANSIN_EG45"/>
    <property type="match status" value="1"/>
</dbReference>
<evidence type="ECO:0000313" key="7">
    <source>
        <dbReference type="EMBL" id="KAF3335537.1"/>
    </source>
</evidence>
<evidence type="ECO:0000259" key="5">
    <source>
        <dbReference type="PROSITE" id="PS50842"/>
    </source>
</evidence>
<dbReference type="Gene3D" id="2.40.40.10">
    <property type="entry name" value="RlpA-like domain"/>
    <property type="match status" value="1"/>
</dbReference>
<dbReference type="InterPro" id="IPR005795">
    <property type="entry name" value="LolPI"/>
</dbReference>
<dbReference type="EMBL" id="SWLB01000008">
    <property type="protein sequence ID" value="KAF3335537.1"/>
    <property type="molecule type" value="Genomic_DNA"/>
</dbReference>
<evidence type="ECO:0000256" key="1">
    <source>
        <dbReference type="ARBA" id="ARBA00004613"/>
    </source>
</evidence>
<dbReference type="AlphaFoldDB" id="A0A833R6Y5"/>
<feature type="domain" description="Expansin-like CBD" evidence="6">
    <location>
        <begin position="207"/>
        <end position="288"/>
    </location>
</feature>
<feature type="chain" id="PRO_5032506382" evidence="4">
    <location>
        <begin position="22"/>
        <end position="294"/>
    </location>
</feature>
<dbReference type="Gene3D" id="2.60.40.760">
    <property type="entry name" value="Expansin, cellulose-binding-like domain"/>
    <property type="match status" value="1"/>
</dbReference>
<gene>
    <name evidence="7" type="ORF">FCM35_KLT20044</name>
</gene>
<organism evidence="7 8">
    <name type="scientific">Carex littledalei</name>
    <dbReference type="NCBI Taxonomy" id="544730"/>
    <lineage>
        <taxon>Eukaryota</taxon>
        <taxon>Viridiplantae</taxon>
        <taxon>Streptophyta</taxon>
        <taxon>Embryophyta</taxon>
        <taxon>Tracheophyta</taxon>
        <taxon>Spermatophyta</taxon>
        <taxon>Magnoliopsida</taxon>
        <taxon>Liliopsida</taxon>
        <taxon>Poales</taxon>
        <taxon>Cyperaceae</taxon>
        <taxon>Cyperoideae</taxon>
        <taxon>Cariceae</taxon>
        <taxon>Carex</taxon>
        <taxon>Carex subgen. Euthyceras</taxon>
    </lineage>
</organism>
<dbReference type="InterPro" id="IPR036749">
    <property type="entry name" value="Expansin_CBD_sf"/>
</dbReference>
<keyword evidence="8" id="KW-1185">Reference proteome</keyword>
<dbReference type="InterPro" id="IPR009009">
    <property type="entry name" value="RlpA-like_DPBB"/>
</dbReference>
<dbReference type="PRINTS" id="PR00829">
    <property type="entry name" value="LOLP1ALLERGN"/>
</dbReference>
<dbReference type="PROSITE" id="PS50843">
    <property type="entry name" value="EXPANSIN_CBD"/>
    <property type="match status" value="1"/>
</dbReference>
<keyword evidence="3" id="KW-0964">Secreted</keyword>
<sequence length="294" mass="31505">MALSHCIVLLAISSFLGACVALSFPHLPFDGHHAIHGHRAIHSHHGIHGHHSRHGIRGHNDTQGWLSGSATFYGLPTASGPPDNGGACGFKNVNLPPFNSLTSCGSKALFKGGKGCGSCYLVKCTSHPLCSGQTKLITITDECLYGGCADATYHFDMAGIAFGSLALPGKELALHSAGKLAVQFKRVPCDYKGRNVAFHIEKGSNPMYLAFLIEYQNGEGDLSNVELKEGSSPTWTPVKQSWGKIWRLDSSHPLQGPFSIRLTTLSGKTLVVNNAIPAEWKPNTVYESDVNFGI</sequence>
<keyword evidence="4" id="KW-0732">Signal</keyword>